<keyword evidence="6" id="KW-1133">Transmembrane helix</keyword>
<evidence type="ECO:0000256" key="4">
    <source>
        <dbReference type="ARBA" id="ARBA00035202"/>
    </source>
</evidence>
<evidence type="ECO:0000256" key="2">
    <source>
        <dbReference type="ARBA" id="ARBA00022980"/>
    </source>
</evidence>
<dbReference type="GO" id="GO:0006412">
    <property type="term" value="P:translation"/>
    <property type="evidence" value="ECO:0007669"/>
    <property type="project" value="UniProtKB-UniRule"/>
</dbReference>
<dbReference type="GO" id="GO:1990904">
    <property type="term" value="C:ribonucleoprotein complex"/>
    <property type="evidence" value="ECO:0007669"/>
    <property type="project" value="UniProtKB-KW"/>
</dbReference>
<comment type="similarity">
    <text evidence="1 5">Belongs to the universal ribosomal protein uL10 family.</text>
</comment>
<comment type="subunit">
    <text evidence="5">Part of the ribosomal stalk of the 50S ribosomal subunit. The N-terminus interacts with L11 and the large rRNA to form the base of the stalk. The C-terminus forms an elongated spine to which L12 dimers bind in a sequential fashion forming a multimeric L10(L12)X complex.</text>
</comment>
<dbReference type="NCBIfam" id="NF000955">
    <property type="entry name" value="PRK00099.1-1"/>
    <property type="match status" value="1"/>
</dbReference>
<gene>
    <name evidence="5" type="primary">rplJ</name>
    <name evidence="7" type="ORF">UV02_C0011G0010</name>
</gene>
<keyword evidence="5" id="KW-0699">rRNA-binding</keyword>
<keyword evidence="6" id="KW-0812">Transmembrane</keyword>
<protein>
    <recommendedName>
        <fullName evidence="4 5">Large ribosomal subunit protein uL10</fullName>
    </recommendedName>
</protein>
<evidence type="ECO:0000313" key="8">
    <source>
        <dbReference type="Proteomes" id="UP000034516"/>
    </source>
</evidence>
<keyword evidence="6" id="KW-0472">Membrane</keyword>
<dbReference type="Pfam" id="PF00466">
    <property type="entry name" value="Ribosomal_L10"/>
    <property type="match status" value="1"/>
</dbReference>
<dbReference type="CDD" id="cd05797">
    <property type="entry name" value="Ribosomal_L10"/>
    <property type="match status" value="1"/>
</dbReference>
<comment type="caution">
    <text evidence="7">The sequence shown here is derived from an EMBL/GenBank/DDBJ whole genome shotgun (WGS) entry which is preliminary data.</text>
</comment>
<dbReference type="Gene3D" id="6.10.250.290">
    <property type="match status" value="1"/>
</dbReference>
<sequence length="181" mass="20042">MVKNYPILANILPCGLSAVFYFFKVKTMPKSRQQKKEVLDNLIKSLRNGKGAVLTVFSGLKVQSDRVFRSKLYEEGIEYSVVKKTLLKKAFRELGYPEDKIDNLKGNVSLAVSAKDEVAPAKVLDSFIKDNQMVSFAGGILENQWIAADKVKALAKLPGRDELIAKTVSAIKAPITGFVNF</sequence>
<evidence type="ECO:0000313" key="7">
    <source>
        <dbReference type="EMBL" id="KKS42562.1"/>
    </source>
</evidence>
<dbReference type="InterPro" id="IPR047865">
    <property type="entry name" value="Ribosomal_uL10_bac_type"/>
</dbReference>
<name>A0A0G0Z176_9BACT</name>
<organism evidence="7 8">
    <name type="scientific">Candidatus Kuenenbacteria bacterium GW2011_GWA2_42_15</name>
    <dbReference type="NCBI Taxonomy" id="1618677"/>
    <lineage>
        <taxon>Bacteria</taxon>
        <taxon>Candidatus Kueneniibacteriota</taxon>
    </lineage>
</organism>
<keyword evidence="5" id="KW-0694">RNA-binding</keyword>
<dbReference type="HAMAP" id="MF_00362">
    <property type="entry name" value="Ribosomal_uL10"/>
    <property type="match status" value="1"/>
</dbReference>
<evidence type="ECO:0000256" key="5">
    <source>
        <dbReference type="HAMAP-Rule" id="MF_00362"/>
    </source>
</evidence>
<dbReference type="AlphaFoldDB" id="A0A0G0Z176"/>
<reference evidence="7 8" key="1">
    <citation type="journal article" date="2015" name="Nature">
        <title>rRNA introns, odd ribosomes, and small enigmatic genomes across a large radiation of phyla.</title>
        <authorList>
            <person name="Brown C.T."/>
            <person name="Hug L.A."/>
            <person name="Thomas B.C."/>
            <person name="Sharon I."/>
            <person name="Castelle C.J."/>
            <person name="Singh A."/>
            <person name="Wilkins M.J."/>
            <person name="Williams K.H."/>
            <person name="Banfield J.F."/>
        </authorList>
    </citation>
    <scope>NUCLEOTIDE SEQUENCE [LARGE SCALE GENOMIC DNA]</scope>
</reference>
<dbReference type="InterPro" id="IPR022973">
    <property type="entry name" value="Ribosomal_uL10_bac"/>
</dbReference>
<dbReference type="SUPFAM" id="SSF160369">
    <property type="entry name" value="Ribosomal protein L10-like"/>
    <property type="match status" value="1"/>
</dbReference>
<dbReference type="Gene3D" id="3.30.70.1730">
    <property type="match status" value="1"/>
</dbReference>
<proteinExistence type="inferred from homology"/>
<comment type="function">
    <text evidence="5">Forms part of the ribosomal stalk, playing a central role in the interaction of the ribosome with GTP-bound translation factors.</text>
</comment>
<keyword evidence="2 5" id="KW-0689">Ribosomal protein</keyword>
<dbReference type="PANTHER" id="PTHR11560">
    <property type="entry name" value="39S RIBOSOMAL PROTEIN L10, MITOCHONDRIAL"/>
    <property type="match status" value="1"/>
</dbReference>
<dbReference type="InterPro" id="IPR001790">
    <property type="entry name" value="Ribosomal_uL10"/>
</dbReference>
<evidence type="ECO:0000256" key="6">
    <source>
        <dbReference type="SAM" id="Phobius"/>
    </source>
</evidence>
<dbReference type="EMBL" id="LCCW01000011">
    <property type="protein sequence ID" value="KKS42562.1"/>
    <property type="molecule type" value="Genomic_DNA"/>
</dbReference>
<dbReference type="GO" id="GO:0005840">
    <property type="term" value="C:ribosome"/>
    <property type="evidence" value="ECO:0007669"/>
    <property type="project" value="UniProtKB-KW"/>
</dbReference>
<evidence type="ECO:0000256" key="1">
    <source>
        <dbReference type="ARBA" id="ARBA00008889"/>
    </source>
</evidence>
<dbReference type="GO" id="GO:0070180">
    <property type="term" value="F:large ribosomal subunit rRNA binding"/>
    <property type="evidence" value="ECO:0007669"/>
    <property type="project" value="UniProtKB-UniRule"/>
</dbReference>
<evidence type="ECO:0000256" key="3">
    <source>
        <dbReference type="ARBA" id="ARBA00023274"/>
    </source>
</evidence>
<feature type="transmembrane region" description="Helical" evidence="6">
    <location>
        <begin position="6"/>
        <end position="23"/>
    </location>
</feature>
<dbReference type="Proteomes" id="UP000034516">
    <property type="component" value="Unassembled WGS sequence"/>
</dbReference>
<accession>A0A0G0Z176</accession>
<dbReference type="InterPro" id="IPR043141">
    <property type="entry name" value="Ribosomal_uL10-like_sf"/>
</dbReference>
<keyword evidence="3 5" id="KW-0687">Ribonucleoprotein</keyword>